<dbReference type="GO" id="GO:0080025">
    <property type="term" value="F:phosphatidylinositol-3,5-bisphosphate binding"/>
    <property type="evidence" value="ECO:0007669"/>
    <property type="project" value="TreeGrafter"/>
</dbReference>
<feature type="compositionally biased region" description="Basic and acidic residues" evidence="1">
    <location>
        <begin position="348"/>
        <end position="374"/>
    </location>
</feature>
<dbReference type="EMBL" id="MCFN01000745">
    <property type="protein sequence ID" value="OXB55453.1"/>
    <property type="molecule type" value="Genomic_DNA"/>
</dbReference>
<dbReference type="Proteomes" id="UP000198323">
    <property type="component" value="Unassembled WGS sequence"/>
</dbReference>
<dbReference type="GO" id="GO:0032266">
    <property type="term" value="F:phosphatidylinositol-3-phosphate binding"/>
    <property type="evidence" value="ECO:0007669"/>
    <property type="project" value="TreeGrafter"/>
</dbReference>
<dbReference type="GO" id="GO:0005829">
    <property type="term" value="C:cytosol"/>
    <property type="evidence" value="ECO:0007669"/>
    <property type="project" value="TreeGrafter"/>
</dbReference>
<keyword evidence="4" id="KW-1185">Reference proteome</keyword>
<dbReference type="GO" id="GO:0010314">
    <property type="term" value="F:phosphatidylinositol-5-phosphate binding"/>
    <property type="evidence" value="ECO:0007669"/>
    <property type="project" value="TreeGrafter"/>
</dbReference>
<gene>
    <name evidence="3" type="ORF">ASZ78_003182</name>
</gene>
<organism evidence="3 4">
    <name type="scientific">Callipepla squamata</name>
    <name type="common">Scaled quail</name>
    <dbReference type="NCBI Taxonomy" id="9009"/>
    <lineage>
        <taxon>Eukaryota</taxon>
        <taxon>Metazoa</taxon>
        <taxon>Chordata</taxon>
        <taxon>Craniata</taxon>
        <taxon>Vertebrata</taxon>
        <taxon>Euteleostomi</taxon>
        <taxon>Archelosauria</taxon>
        <taxon>Archosauria</taxon>
        <taxon>Dinosauria</taxon>
        <taxon>Saurischia</taxon>
        <taxon>Theropoda</taxon>
        <taxon>Coelurosauria</taxon>
        <taxon>Aves</taxon>
        <taxon>Neognathae</taxon>
        <taxon>Galloanserae</taxon>
        <taxon>Galliformes</taxon>
        <taxon>Odontophoridae</taxon>
        <taxon>Callipepla</taxon>
    </lineage>
</organism>
<evidence type="ECO:0000259" key="2">
    <source>
        <dbReference type="Pfam" id="PF25541"/>
    </source>
</evidence>
<dbReference type="PANTHER" id="PTHR12752">
    <property type="entry name" value="PHOSPHOINOSITOL 3-PHOSPHATE-BINDING PROTEIN"/>
    <property type="match status" value="1"/>
</dbReference>
<dbReference type="OrthoDB" id="9362985at2759"/>
<dbReference type="Pfam" id="PF25541">
    <property type="entry name" value="TBCA_PH"/>
    <property type="match status" value="1"/>
</dbReference>
<protein>
    <recommendedName>
        <fullName evidence="2">Pleckstrin homology domain-containing protein</fullName>
    </recommendedName>
</protein>
<dbReference type="InterPro" id="IPR057971">
    <property type="entry name" value="PKHA4-7_TBCA"/>
</dbReference>
<dbReference type="GO" id="GO:0070273">
    <property type="term" value="F:phosphatidylinositol-4-phosphate binding"/>
    <property type="evidence" value="ECO:0007669"/>
    <property type="project" value="TreeGrafter"/>
</dbReference>
<evidence type="ECO:0000313" key="4">
    <source>
        <dbReference type="Proteomes" id="UP000198323"/>
    </source>
</evidence>
<feature type="region of interest" description="Disordered" evidence="1">
    <location>
        <begin position="348"/>
        <end position="379"/>
    </location>
</feature>
<evidence type="ECO:0000256" key="1">
    <source>
        <dbReference type="SAM" id="MobiDB-lite"/>
    </source>
</evidence>
<dbReference type="PANTHER" id="PTHR12752:SF3">
    <property type="entry name" value="PLECKSTRIN HOMOLOGY DOMAIN-CONTAINING FAMILY A MEMBER 5"/>
    <property type="match status" value="1"/>
</dbReference>
<dbReference type="AlphaFoldDB" id="A0A226MJI8"/>
<feature type="domain" description="Pleckstrin homology" evidence="2">
    <location>
        <begin position="50"/>
        <end position="129"/>
    </location>
</feature>
<proteinExistence type="predicted"/>
<accession>A0A226MJI8</accession>
<feature type="compositionally biased region" description="Polar residues" evidence="1">
    <location>
        <begin position="260"/>
        <end position="269"/>
    </location>
</feature>
<feature type="region of interest" description="Disordered" evidence="1">
    <location>
        <begin position="167"/>
        <end position="193"/>
    </location>
</feature>
<dbReference type="STRING" id="9009.A0A226MJI8"/>
<comment type="caution">
    <text evidence="3">The sequence shown here is derived from an EMBL/GenBank/DDBJ whole genome shotgun (WGS) entry which is preliminary data.</text>
</comment>
<sequence>MKENEPLITMVHTMIENSALRPQLYQQLTQEECRGTLYKYRTEELDIDYTLEQALLSASQEIEMNADNPAAIQNVVLQRDDLQNGLLGTCREVSRATAELERAWREYDKLEYDVTATRNHMQEQLDRLGEIQGPDYRLYKSEPELTTVAEVDESNGEEKTEQMLESESAAKGSHFPVGVVPPRTKSPTPESSTIASYVTLRKNKKIDLRTERPRSAVEQLCLAESTRPRMTVEEQMERIKRHQQACLREKRKGLNIIGVSDQSPSQSLSFVRDNPFKSAQNRKKDDTVSRHIKELENTNKDNNLKQNNESPEEEIVRLKHDGEQEHNSGFAKELTKNDDFLSDTHVVSDSKEVNNEEKTEKEKNYKVEETHDGDTSLQSVTTVANHKPKTSSEESEVVSVQEQKGIISSFELAAQSSKGNQATAVPRGCKFDIN</sequence>
<feature type="region of interest" description="Disordered" evidence="1">
    <location>
        <begin position="257"/>
        <end position="290"/>
    </location>
</feature>
<evidence type="ECO:0000313" key="3">
    <source>
        <dbReference type="EMBL" id="OXB55453.1"/>
    </source>
</evidence>
<reference evidence="3 4" key="1">
    <citation type="submission" date="2016-07" db="EMBL/GenBank/DDBJ databases">
        <title>Disparate Historic Effective Population Sizes Predicted by Modern Levels of Genome Diversity for the Scaled Quail (Callipepla squamata) and the Northern Bobwhite (Colinus virginianus): Inferences from First and Second Generation Draft Genome Assemblies for Sympatric New World Quail.</title>
        <authorList>
            <person name="Oldeschulte D.L."/>
            <person name="Halley Y.A."/>
            <person name="Bhattarai E.K."/>
            <person name="Brashear W.A."/>
            <person name="Hill J."/>
            <person name="Metz R.P."/>
            <person name="Johnson C.D."/>
            <person name="Rollins D."/>
            <person name="Peterson M.J."/>
            <person name="Bickhart D.M."/>
            <person name="Decker J.E."/>
            <person name="Seabury C.M."/>
        </authorList>
    </citation>
    <scope>NUCLEOTIDE SEQUENCE [LARGE SCALE GENOMIC DNA]</scope>
    <source>
        <strain evidence="3 4">Texas</strain>
        <tissue evidence="3">Leg muscle</tissue>
    </source>
</reference>
<name>A0A226MJI8_CALSU</name>